<accession>A0A016TZE7</accession>
<evidence type="ECO:0000256" key="1">
    <source>
        <dbReference type="SAM" id="MobiDB-lite"/>
    </source>
</evidence>
<keyword evidence="3" id="KW-1185">Reference proteome</keyword>
<dbReference type="Proteomes" id="UP000024635">
    <property type="component" value="Unassembled WGS sequence"/>
</dbReference>
<reference evidence="3" key="1">
    <citation type="journal article" date="2015" name="Nat. Genet.">
        <title>The genome and transcriptome of the zoonotic hookworm Ancylostoma ceylanicum identify infection-specific gene families.</title>
        <authorList>
            <person name="Schwarz E.M."/>
            <person name="Hu Y."/>
            <person name="Antoshechkin I."/>
            <person name="Miller M.M."/>
            <person name="Sternberg P.W."/>
            <person name="Aroian R.V."/>
        </authorList>
    </citation>
    <scope>NUCLEOTIDE SEQUENCE</scope>
    <source>
        <strain evidence="3">HY135</strain>
    </source>
</reference>
<evidence type="ECO:0000313" key="3">
    <source>
        <dbReference type="Proteomes" id="UP000024635"/>
    </source>
</evidence>
<comment type="caution">
    <text evidence="2">The sequence shown here is derived from an EMBL/GenBank/DDBJ whole genome shotgun (WGS) entry which is preliminary data.</text>
</comment>
<dbReference type="AlphaFoldDB" id="A0A016TZE7"/>
<proteinExistence type="predicted"/>
<feature type="region of interest" description="Disordered" evidence="1">
    <location>
        <begin position="1"/>
        <end position="70"/>
    </location>
</feature>
<name>A0A016TZE7_9BILA</name>
<organism evidence="2 3">
    <name type="scientific">Ancylostoma ceylanicum</name>
    <dbReference type="NCBI Taxonomy" id="53326"/>
    <lineage>
        <taxon>Eukaryota</taxon>
        <taxon>Metazoa</taxon>
        <taxon>Ecdysozoa</taxon>
        <taxon>Nematoda</taxon>
        <taxon>Chromadorea</taxon>
        <taxon>Rhabditida</taxon>
        <taxon>Rhabditina</taxon>
        <taxon>Rhabditomorpha</taxon>
        <taxon>Strongyloidea</taxon>
        <taxon>Ancylostomatidae</taxon>
        <taxon>Ancylostomatinae</taxon>
        <taxon>Ancylostoma</taxon>
    </lineage>
</organism>
<gene>
    <name evidence="2" type="primary">Acey_s0067.g41</name>
    <name evidence="2" type="ORF">Y032_0067g41</name>
</gene>
<feature type="compositionally biased region" description="Basic residues" evidence="1">
    <location>
        <begin position="1"/>
        <end position="12"/>
    </location>
</feature>
<evidence type="ECO:0000313" key="2">
    <source>
        <dbReference type="EMBL" id="EYC08195.1"/>
    </source>
</evidence>
<sequence>MAVAHLRPRQGRRATVPRAPESMSSTPVMLFLARNMKKKRGKITKLERRAPRNSTRAADDNDSGSRGAVA</sequence>
<protein>
    <submittedName>
        <fullName evidence="2">Uncharacterized protein</fullName>
    </submittedName>
</protein>
<dbReference type="EMBL" id="JARK01001403">
    <property type="protein sequence ID" value="EYC08195.1"/>
    <property type="molecule type" value="Genomic_DNA"/>
</dbReference>